<keyword evidence="1" id="KW-1133">Transmembrane helix</keyword>
<dbReference type="Proteomes" id="UP000274545">
    <property type="component" value="Unassembled WGS sequence"/>
</dbReference>
<reference evidence="2 3" key="1">
    <citation type="journal article" date="2019" name="Genome Biol. Evol.">
        <title>Toxin and genome evolution in a Drosophila defensive symbiosis.</title>
        <authorList>
            <person name="Ballinger M.J."/>
            <person name="Gawryluk R.M."/>
            <person name="Perlman S.J."/>
        </authorList>
    </citation>
    <scope>NUCLEOTIDE SEQUENCE [LARGE SCALE GENOMIC DNA]</scope>
    <source>
        <strain evidence="3">sNeo</strain>
    </source>
</reference>
<feature type="transmembrane region" description="Helical" evidence="1">
    <location>
        <begin position="79"/>
        <end position="98"/>
    </location>
</feature>
<dbReference type="AlphaFoldDB" id="A0A433ES30"/>
<name>A0A433ES30_9MOLU</name>
<feature type="transmembrane region" description="Helical" evidence="1">
    <location>
        <begin position="18"/>
        <end position="36"/>
    </location>
</feature>
<comment type="caution">
    <text evidence="2">The sequence shown here is derived from an EMBL/GenBank/DDBJ whole genome shotgun (WGS) entry which is preliminary data.</text>
</comment>
<feature type="transmembrane region" description="Helical" evidence="1">
    <location>
        <begin position="56"/>
        <end position="72"/>
    </location>
</feature>
<dbReference type="RefSeq" id="WP_127092665.1">
    <property type="nucleotide sequence ID" value="NZ_RAHC01000002.1"/>
</dbReference>
<evidence type="ECO:0000313" key="2">
    <source>
        <dbReference type="EMBL" id="RUP77507.1"/>
    </source>
</evidence>
<feature type="transmembrane region" description="Helical" evidence="1">
    <location>
        <begin position="104"/>
        <end position="125"/>
    </location>
</feature>
<evidence type="ECO:0000313" key="3">
    <source>
        <dbReference type="Proteomes" id="UP000274545"/>
    </source>
</evidence>
<gene>
    <name evidence="2" type="ORF">D6D54_02785</name>
</gene>
<evidence type="ECO:0000256" key="1">
    <source>
        <dbReference type="SAM" id="Phobius"/>
    </source>
</evidence>
<sequence>MAKLKYATIKVNVTFQKVMIWISGLWLFILAILNSFPNVKVDTRLFVHNNTGDNGAIILITAFLFICVATFVRHKIGKLIAGIVFITIAIIGMIGAIITSTKEISTWVIVVGELVAVIGALIWLLEGIGAIRVNKANATNNTTTTTKQ</sequence>
<keyword evidence="1" id="KW-0472">Membrane</keyword>
<protein>
    <submittedName>
        <fullName evidence="2">Uncharacterized protein</fullName>
    </submittedName>
</protein>
<proteinExistence type="predicted"/>
<keyword evidence="1" id="KW-0812">Transmembrane</keyword>
<organism evidence="2 3">
    <name type="scientific">Spiroplasma poulsonii</name>
    <dbReference type="NCBI Taxonomy" id="2138"/>
    <lineage>
        <taxon>Bacteria</taxon>
        <taxon>Bacillati</taxon>
        <taxon>Mycoplasmatota</taxon>
        <taxon>Mollicutes</taxon>
        <taxon>Entomoplasmatales</taxon>
        <taxon>Spiroplasmataceae</taxon>
        <taxon>Spiroplasma</taxon>
    </lineage>
</organism>
<dbReference type="EMBL" id="RAHC01000002">
    <property type="protein sequence ID" value="RUP77507.1"/>
    <property type="molecule type" value="Genomic_DNA"/>
</dbReference>
<accession>A0A433ES30</accession>